<feature type="coiled-coil region" evidence="19">
    <location>
        <begin position="1050"/>
        <end position="1091"/>
    </location>
</feature>
<comment type="similarity">
    <text evidence="4">Belongs to the SMC family. RAD50 subfamily.</text>
</comment>
<keyword evidence="23" id="KW-1185">Reference proteome</keyword>
<comment type="subcellular location">
    <subcellularLocation>
        <location evidence="3">Chromosome</location>
    </subcellularLocation>
    <subcellularLocation>
        <location evidence="2">Nucleus</location>
    </subcellularLocation>
</comment>
<proteinExistence type="inferred from homology"/>
<keyword evidence="12" id="KW-0067">ATP-binding</keyword>
<dbReference type="VEuPathDB" id="FungiDB:SeMB42_g03734"/>
<evidence type="ECO:0000256" key="13">
    <source>
        <dbReference type="ARBA" id="ARBA00022842"/>
    </source>
</evidence>
<dbReference type="PANTHER" id="PTHR18867:SF12">
    <property type="entry name" value="DNA REPAIR PROTEIN RAD50"/>
    <property type="match status" value="1"/>
</dbReference>
<dbReference type="GO" id="GO:0016887">
    <property type="term" value="F:ATP hydrolysis activity"/>
    <property type="evidence" value="ECO:0007669"/>
    <property type="project" value="InterPro"/>
</dbReference>
<evidence type="ECO:0000256" key="6">
    <source>
        <dbReference type="ARBA" id="ARBA00022454"/>
    </source>
</evidence>
<dbReference type="GO" id="GO:0005524">
    <property type="term" value="F:ATP binding"/>
    <property type="evidence" value="ECO:0007669"/>
    <property type="project" value="UniProtKB-KW"/>
</dbReference>
<dbReference type="GO" id="GO:0070192">
    <property type="term" value="P:chromosome organization involved in meiotic cell cycle"/>
    <property type="evidence" value="ECO:0007669"/>
    <property type="project" value="TreeGrafter"/>
</dbReference>
<feature type="coiled-coil region" evidence="19">
    <location>
        <begin position="402"/>
        <end position="436"/>
    </location>
</feature>
<evidence type="ECO:0000256" key="2">
    <source>
        <dbReference type="ARBA" id="ARBA00004123"/>
    </source>
</evidence>
<evidence type="ECO:0000259" key="20">
    <source>
        <dbReference type="Pfam" id="PF13476"/>
    </source>
</evidence>
<comment type="cofactor">
    <cofactor evidence="1">
        <name>Zn(2+)</name>
        <dbReference type="ChEBI" id="CHEBI:29105"/>
    </cofactor>
</comment>
<dbReference type="Pfam" id="PF13476">
    <property type="entry name" value="AAA_23"/>
    <property type="match status" value="1"/>
</dbReference>
<feature type="domain" description="Rad50/SbcC-type AAA" evidence="20">
    <location>
        <begin position="6"/>
        <end position="262"/>
    </location>
</feature>
<dbReference type="GO" id="GO:0003691">
    <property type="term" value="F:double-stranded telomeric DNA binding"/>
    <property type="evidence" value="ECO:0007669"/>
    <property type="project" value="TreeGrafter"/>
</dbReference>
<dbReference type="Gene3D" id="3.40.50.300">
    <property type="entry name" value="P-loop containing nucleotide triphosphate hydrolases"/>
    <property type="match status" value="2"/>
</dbReference>
<name>A0A507CVZ8_9FUNG</name>
<dbReference type="FunFam" id="3.40.50.300:FF:000593">
    <property type="entry name" value="DNA repair protein RAD50"/>
    <property type="match status" value="1"/>
</dbReference>
<feature type="coiled-coil region" evidence="19">
    <location>
        <begin position="475"/>
        <end position="549"/>
    </location>
</feature>
<evidence type="ECO:0000256" key="11">
    <source>
        <dbReference type="ARBA" id="ARBA00022833"/>
    </source>
</evidence>
<evidence type="ECO:0000256" key="7">
    <source>
        <dbReference type="ARBA" id="ARBA00022723"/>
    </source>
</evidence>
<dbReference type="InterPro" id="IPR004584">
    <property type="entry name" value="Rad50_eukaryotes"/>
</dbReference>
<comment type="catalytic activity">
    <reaction evidence="18">
        <text>ATP + H2O = ADP + phosphate + H(+)</text>
        <dbReference type="Rhea" id="RHEA:13065"/>
        <dbReference type="ChEBI" id="CHEBI:15377"/>
        <dbReference type="ChEBI" id="CHEBI:15378"/>
        <dbReference type="ChEBI" id="CHEBI:30616"/>
        <dbReference type="ChEBI" id="CHEBI:43474"/>
        <dbReference type="ChEBI" id="CHEBI:456216"/>
    </reaction>
</comment>
<evidence type="ECO:0000256" key="14">
    <source>
        <dbReference type="ARBA" id="ARBA00023054"/>
    </source>
</evidence>
<organism evidence="21 24">
    <name type="scientific">Synchytrium endobioticum</name>
    <dbReference type="NCBI Taxonomy" id="286115"/>
    <lineage>
        <taxon>Eukaryota</taxon>
        <taxon>Fungi</taxon>
        <taxon>Fungi incertae sedis</taxon>
        <taxon>Chytridiomycota</taxon>
        <taxon>Chytridiomycota incertae sedis</taxon>
        <taxon>Chytridiomycetes</taxon>
        <taxon>Synchytriales</taxon>
        <taxon>Synchytriaceae</taxon>
        <taxon>Synchytrium</taxon>
    </lineage>
</organism>
<keyword evidence="8" id="KW-0547">Nucleotide-binding</keyword>
<evidence type="ECO:0000256" key="9">
    <source>
        <dbReference type="ARBA" id="ARBA00022763"/>
    </source>
</evidence>
<evidence type="ECO:0000256" key="15">
    <source>
        <dbReference type="ARBA" id="ARBA00023204"/>
    </source>
</evidence>
<dbReference type="EMBL" id="QEAM01000228">
    <property type="protein sequence ID" value="TPX43333.1"/>
    <property type="molecule type" value="Genomic_DNA"/>
</dbReference>
<feature type="coiled-coil region" evidence="19">
    <location>
        <begin position="980"/>
        <end position="1007"/>
    </location>
</feature>
<dbReference type="GO" id="GO:0000794">
    <property type="term" value="C:condensed nuclear chromosome"/>
    <property type="evidence" value="ECO:0007669"/>
    <property type="project" value="TreeGrafter"/>
</dbReference>
<dbReference type="SUPFAM" id="SSF52540">
    <property type="entry name" value="P-loop containing nucleoside triphosphate hydrolases"/>
    <property type="match status" value="2"/>
</dbReference>
<evidence type="ECO:0000256" key="8">
    <source>
        <dbReference type="ARBA" id="ARBA00022741"/>
    </source>
</evidence>
<keyword evidence="6" id="KW-0158">Chromosome</keyword>
<keyword evidence="16" id="KW-0539">Nucleus</keyword>
<feature type="coiled-coil region" evidence="19">
    <location>
        <begin position="884"/>
        <end position="918"/>
    </location>
</feature>
<evidence type="ECO:0000256" key="16">
    <source>
        <dbReference type="ARBA" id="ARBA00023242"/>
    </source>
</evidence>
<keyword evidence="17" id="KW-0469">Meiosis</keyword>
<protein>
    <recommendedName>
        <fullName evidence="5">DNA repair protein RAD50</fullName>
    </recommendedName>
</protein>
<dbReference type="GO" id="GO:0007127">
    <property type="term" value="P:meiosis I"/>
    <property type="evidence" value="ECO:0007669"/>
    <property type="project" value="UniProtKB-ARBA"/>
</dbReference>
<evidence type="ECO:0000256" key="5">
    <source>
        <dbReference type="ARBA" id="ARBA00017893"/>
    </source>
</evidence>
<dbReference type="FunFam" id="3.40.50.300:FF:001195">
    <property type="entry name" value="DNA repair protein rad50"/>
    <property type="match status" value="1"/>
</dbReference>
<dbReference type="InterPro" id="IPR038729">
    <property type="entry name" value="Rad50/SbcC_AAA"/>
</dbReference>
<dbReference type="NCBIfam" id="TIGR00606">
    <property type="entry name" value="rad50"/>
    <property type="match status" value="1"/>
</dbReference>
<evidence type="ECO:0000256" key="4">
    <source>
        <dbReference type="ARBA" id="ARBA00009439"/>
    </source>
</evidence>
<keyword evidence="13" id="KW-0460">Magnesium</keyword>
<dbReference type="GO" id="GO:0046872">
    <property type="term" value="F:metal ion binding"/>
    <property type="evidence" value="ECO:0007669"/>
    <property type="project" value="UniProtKB-KW"/>
</dbReference>
<dbReference type="STRING" id="286115.A0A507CVZ8"/>
<sequence>MSSIDRLAIRGIRSFSPDEVNIIKFYSPLTVIVGANGTGKTTIIECLKFATTGEFPPGSKGGAFIYDPKLTGLSELKAQVRLKFLSVNGTETQVSRTVQVTQKKGKIEQKTLDTLLRVKDPNTGKTKDLSGRCGDVNAEIPMLLGVTPAILDNVIFCHQEESNWPLSEPSVLKKKFDDIFASARYTKAMEAVKNNRKDLAAEIKTEEETLKFLKADKERADKMMKNLEETDREIGLAERKLSVIEEGNLKEVLEQLRELRQEQAELEGVREEINQVKKQRDYAAQQTVRLMSDLKDEIYEEPDEQLKALLQQHVDSLTFSEQDRTDLIIKQQKSLDSIKQFQDEINALSITQGSLKAQQKANESRVQDRDQLISELSRKHGFRGFQTPLMHQDAPRFVNKMNAELRDRKQLLETLIATARAEEQQMTAELQKVQTELSTEEHGKQSKRSLVMDHTNKMAQLQTQIRNSSSRDRDVEILHQRLEQQERQYAVAKAAFDAYCADAKLRELNEQVAELEKEMNNVNIKLASMNQISEDRARASSKGDELQRKEVERNQLRINVESEIECLDPSETTREKFDIPQLAQTVQAICRAKENAFRDTRESAERAKAGLSKAEYVYESTKASVDSKTADLNAKRSAVRRVCGDDDFEDLWQQVEEDYQTAQANAKSLEFAADLWKKLASDSHGGEICPVCERECNSQEGAKLLTKLSKRGKVSRPEEVQELELRRSELLAVQAAASLAKILEKEVGELKKQTKTLENSRRIQQEVTGDAIMESQVANAQWEAAKTLRQKIDELMKIQNEINILKTEVSSLQDALGKSGMDTGAVDFASELGKLQAELNKARQERDRVSVENQVKQEALRKFEMQVQTTRREFESSVQKAEHRRELEQMLHVQSRQVEQLNHEIEAADRRVAELRPQLQALESGVYTARQAQAEREASERRAVDSLQASANKFQMLVSDLTKYEQENIDEQLLTNTQALEDKQSRLARLQEDSKSIEERRKKMDNDADQVKLKEYTVNANLQLRVFQRDQIEYDRKISELQVKQGKYDGQRLESAIRDVEGQQDELTQEKMELRDRLIELRRDKRNYEKDLTGDYVNAHQRYWEAEVSVKNKKVHLADAETLQKGIDSAIIKFHSRKMQEINKIISELWNKTYKGKDISTIKILAEHDASKARGSYTYRVVMEKGDHPIDMRGRCSAGQKVLTSIIIRLALAESFGARCGLLALDEPTTNLDQANIKGLVEALSEIIESRQAQSNFQLIVITHDETFVEKLGQHFSEYYYQIFKEEGGASQIVRHAFAGEE</sequence>
<dbReference type="EMBL" id="QEAN01000138">
    <property type="protein sequence ID" value="TPX46346.1"/>
    <property type="molecule type" value="Genomic_DNA"/>
</dbReference>
<keyword evidence="15" id="KW-0234">DNA repair</keyword>
<gene>
    <name evidence="21" type="ORF">SeLEV6574_g05121</name>
    <name evidence="22" type="ORF">SeMB42_g03734</name>
</gene>
<dbReference type="GO" id="GO:0000722">
    <property type="term" value="P:telomere maintenance via recombination"/>
    <property type="evidence" value="ECO:0007669"/>
    <property type="project" value="UniProtKB-ARBA"/>
</dbReference>
<evidence type="ECO:0000256" key="18">
    <source>
        <dbReference type="ARBA" id="ARBA00049360"/>
    </source>
</evidence>
<dbReference type="Pfam" id="PF13558">
    <property type="entry name" value="SbcC_Walker_B"/>
    <property type="match status" value="1"/>
</dbReference>
<evidence type="ECO:0000313" key="23">
    <source>
        <dbReference type="Proteomes" id="UP000317494"/>
    </source>
</evidence>
<keyword evidence="14 19" id="KW-0175">Coiled coil</keyword>
<accession>A0A507CVZ8</accession>
<evidence type="ECO:0000313" key="24">
    <source>
        <dbReference type="Proteomes" id="UP000320475"/>
    </source>
</evidence>
<evidence type="ECO:0000256" key="3">
    <source>
        <dbReference type="ARBA" id="ARBA00004286"/>
    </source>
</evidence>
<evidence type="ECO:0000256" key="10">
    <source>
        <dbReference type="ARBA" id="ARBA00022801"/>
    </source>
</evidence>
<dbReference type="GO" id="GO:0030870">
    <property type="term" value="C:Mre11 complex"/>
    <property type="evidence" value="ECO:0007669"/>
    <property type="project" value="InterPro"/>
</dbReference>
<evidence type="ECO:0000313" key="22">
    <source>
        <dbReference type="EMBL" id="TPX46346.1"/>
    </source>
</evidence>
<evidence type="ECO:0000256" key="1">
    <source>
        <dbReference type="ARBA" id="ARBA00001947"/>
    </source>
</evidence>
<evidence type="ECO:0000256" key="17">
    <source>
        <dbReference type="ARBA" id="ARBA00023254"/>
    </source>
</evidence>
<evidence type="ECO:0000313" key="21">
    <source>
        <dbReference type="EMBL" id="TPX43333.1"/>
    </source>
</evidence>
<dbReference type="PANTHER" id="PTHR18867">
    <property type="entry name" value="RAD50"/>
    <property type="match status" value="1"/>
</dbReference>
<feature type="coiled-coil region" evidence="19">
    <location>
        <begin position="733"/>
        <end position="760"/>
    </location>
</feature>
<keyword evidence="10" id="KW-0378">Hydrolase</keyword>
<dbReference type="GO" id="GO:0006303">
    <property type="term" value="P:double-strand break repair via nonhomologous end joining"/>
    <property type="evidence" value="ECO:0007669"/>
    <property type="project" value="UniProtKB-ARBA"/>
</dbReference>
<feature type="coiled-coil region" evidence="19">
    <location>
        <begin position="182"/>
        <end position="286"/>
    </location>
</feature>
<dbReference type="OrthoDB" id="18797at2759"/>
<dbReference type="GO" id="GO:0051880">
    <property type="term" value="F:G-quadruplex DNA binding"/>
    <property type="evidence" value="ECO:0007669"/>
    <property type="project" value="TreeGrafter"/>
</dbReference>
<comment type="caution">
    <text evidence="21">The sequence shown here is derived from an EMBL/GenBank/DDBJ whole genome shotgun (WGS) entry which is preliminary data.</text>
</comment>
<feature type="coiled-coil region" evidence="19">
    <location>
        <begin position="788"/>
        <end position="859"/>
    </location>
</feature>
<keyword evidence="7" id="KW-0479">Metal-binding</keyword>
<keyword evidence="9" id="KW-0227">DNA damage</keyword>
<dbReference type="InterPro" id="IPR027417">
    <property type="entry name" value="P-loop_NTPase"/>
</dbReference>
<dbReference type="GO" id="GO:0007004">
    <property type="term" value="P:telomere maintenance via telomerase"/>
    <property type="evidence" value="ECO:0007669"/>
    <property type="project" value="TreeGrafter"/>
</dbReference>
<dbReference type="GO" id="GO:0043047">
    <property type="term" value="F:single-stranded telomeric DNA binding"/>
    <property type="evidence" value="ECO:0007669"/>
    <property type="project" value="TreeGrafter"/>
</dbReference>
<keyword evidence="11" id="KW-0862">Zinc</keyword>
<dbReference type="Proteomes" id="UP000320475">
    <property type="component" value="Unassembled WGS sequence"/>
</dbReference>
<evidence type="ECO:0000256" key="12">
    <source>
        <dbReference type="ARBA" id="ARBA00022840"/>
    </source>
</evidence>
<dbReference type="Proteomes" id="UP000317494">
    <property type="component" value="Unassembled WGS sequence"/>
</dbReference>
<evidence type="ECO:0000256" key="19">
    <source>
        <dbReference type="SAM" id="Coils"/>
    </source>
</evidence>
<reference evidence="23 24" key="1">
    <citation type="journal article" date="2019" name="Sci. Rep.">
        <title>Comparative genomics of chytrid fungi reveal insights into the obligate biotrophic and pathogenic lifestyle of Synchytrium endobioticum.</title>
        <authorList>
            <person name="van de Vossenberg B.T.L.H."/>
            <person name="Warris S."/>
            <person name="Nguyen H.D.T."/>
            <person name="van Gent-Pelzer M.P.E."/>
            <person name="Joly D.L."/>
            <person name="van de Geest H.C."/>
            <person name="Bonants P.J.M."/>
            <person name="Smith D.S."/>
            <person name="Levesque C.A."/>
            <person name="van der Lee T.A.J."/>
        </authorList>
    </citation>
    <scope>NUCLEOTIDE SEQUENCE [LARGE SCALE GENOMIC DNA]</scope>
    <source>
        <strain evidence="21 24">LEV6574</strain>
        <strain evidence="22 23">MB42</strain>
    </source>
</reference>